<evidence type="ECO:0000313" key="8">
    <source>
        <dbReference type="Proteomes" id="UP001565368"/>
    </source>
</evidence>
<feature type="compositionally biased region" description="Acidic residues" evidence="5">
    <location>
        <begin position="945"/>
        <end position="971"/>
    </location>
</feature>
<sequence>MPTPASPRKSQEKTPSAKKSSQGGGGGGADIRAFFGNAAAKKPEPKPKAPAAKGTGDEPIMIDESDSDGEIEIKKRPAKPAPKLATTSKHFASSSSRPVAESSTPSSTRVSPRKPAPNPSSASKRKVISSDEDSDEEIPVRPIKRAAPAPKAPPKVTPKSTPAKPAAKPRLVGSDSEDERPAPNAKAKARAPPSDDSESEEEEEVMPKPKARGKATPPASKAAGSSKAAKPAAKPAAAKPAAKAEVKDEDGGEDKPKFNYYAHAASRAAGPKAPGSKDIPMGQPGCLAGLTLVFTGELESLGRDEAIELAKRYFAKVTGGPSGKTSYVVLGDNAGPSKLKMIKEKGIPTLTEDEFLDMIRTRKPGKLDDKTKAAIEKEEKKVLDQAKELERREKEEEKLQKRKEAALEGTGQAVKKVAPPSAQLWTTKYAPANIKEICGNKGNVEKLTAWLTDWQKNYKTGFKRPGKDGGGLYRAALLSGGPGIGKTTTAHLVAKLVGYNPLELNASDARSKKLIENFTNIDNTSLDGFFQGKGAGSTTVANANVNSRTCLIMDEVDGMSSGDRGGVGALNALIKKTKIPMILICNDRSLPKMKPLWATTFNLAFRKPSAPEIRSRILSILHKEKLKIPTNVVDELIGGVNSDIRQVLNMLSTYKLSKSDMSFDEGKELLKLNEKNTIMTPFTIIDKITGPYAFSRTNRQTLNDKMELFFHDISFVPLFMQEHYIKTNPSALTNLDGPEKQMKNLELISKAADWISDGDLVDRMIHGSEQHWSLLPLHAVTSMVAPASQIYGPGRGNPNGGWGGPSFPQWLGQNSKQTKLQRQLTDIQIRMRLRVSGGRDEIRQQYMPLLASKIVTPLMSNGSDAIDDTIATMDEYYLGKDDWDAFVELGVDTMKEELVLKKIPTATKSAFTRTYNKGDHPIAFHKGDMFAASKKKIADTGPAPDNDEVFEEDEAPPDDDEAGGDGDEDVNDLGKDKLIKAVKPKGKGKAKK</sequence>
<dbReference type="Pfam" id="PF25361">
    <property type="entry name" value="AAA_lid_RFC1"/>
    <property type="match status" value="1"/>
</dbReference>
<feature type="compositionally biased region" description="Low complexity" evidence="5">
    <location>
        <begin position="182"/>
        <end position="194"/>
    </location>
</feature>
<evidence type="ECO:0000256" key="3">
    <source>
        <dbReference type="ARBA" id="ARBA00022705"/>
    </source>
</evidence>
<feature type="region of interest" description="Disordered" evidence="5">
    <location>
        <begin position="936"/>
        <end position="992"/>
    </location>
</feature>
<feature type="compositionally biased region" description="Basic residues" evidence="5">
    <location>
        <begin position="980"/>
        <end position="992"/>
    </location>
</feature>
<dbReference type="InterPro" id="IPR001357">
    <property type="entry name" value="BRCT_dom"/>
</dbReference>
<dbReference type="Pfam" id="PF00004">
    <property type="entry name" value="AAA"/>
    <property type="match status" value="1"/>
</dbReference>
<evidence type="ECO:0000313" key="7">
    <source>
        <dbReference type="EMBL" id="KAL1407094.1"/>
    </source>
</evidence>
<gene>
    <name evidence="7" type="primary">rfc1</name>
    <name evidence="7" type="ORF">Q8F55_006507</name>
</gene>
<dbReference type="RefSeq" id="XP_069207038.1">
    <property type="nucleotide sequence ID" value="XM_069354967.1"/>
</dbReference>
<dbReference type="Gene3D" id="3.40.50.300">
    <property type="entry name" value="P-loop containing nucleotide triphosphate hydrolases"/>
    <property type="match status" value="1"/>
</dbReference>
<keyword evidence="4" id="KW-0539">Nucleus</keyword>
<dbReference type="InterPro" id="IPR013725">
    <property type="entry name" value="DNA_replication_fac_RFC1_C"/>
</dbReference>
<dbReference type="SUPFAM" id="SSF52540">
    <property type="entry name" value="P-loop containing nucleoside triphosphate hydrolases"/>
    <property type="match status" value="1"/>
</dbReference>
<dbReference type="InterPro" id="IPR027417">
    <property type="entry name" value="P-loop_NTPase"/>
</dbReference>
<dbReference type="PANTHER" id="PTHR23389:SF6">
    <property type="entry name" value="REPLICATION FACTOR C SUBUNIT 1"/>
    <property type="match status" value="1"/>
</dbReference>
<protein>
    <recommendedName>
        <fullName evidence="2 4">Replication factor C subunit 1</fullName>
    </recommendedName>
</protein>
<dbReference type="InterPro" id="IPR003959">
    <property type="entry name" value="ATPase_AAA_core"/>
</dbReference>
<evidence type="ECO:0000256" key="4">
    <source>
        <dbReference type="PIRNR" id="PIRNR036578"/>
    </source>
</evidence>
<comment type="caution">
    <text evidence="7">The sequence shown here is derived from an EMBL/GenBank/DDBJ whole genome shotgun (WGS) entry which is preliminary data.</text>
</comment>
<dbReference type="Pfam" id="PF00533">
    <property type="entry name" value="BRCT"/>
    <property type="match status" value="1"/>
</dbReference>
<dbReference type="CDD" id="cd00009">
    <property type="entry name" value="AAA"/>
    <property type="match status" value="1"/>
</dbReference>
<dbReference type="SMART" id="SM00382">
    <property type="entry name" value="AAA"/>
    <property type="match status" value="1"/>
</dbReference>
<comment type="subcellular location">
    <subcellularLocation>
        <location evidence="4">Nucleus</location>
    </subcellularLocation>
</comment>
<dbReference type="InterPro" id="IPR003593">
    <property type="entry name" value="AAA+_ATPase"/>
</dbReference>
<evidence type="ECO:0000256" key="1">
    <source>
        <dbReference type="ARBA" id="ARBA00006116"/>
    </source>
</evidence>
<dbReference type="Gene3D" id="1.10.8.60">
    <property type="match status" value="1"/>
</dbReference>
<dbReference type="PIRSF" id="PIRSF036578">
    <property type="entry name" value="RFC1"/>
    <property type="match status" value="1"/>
</dbReference>
<accession>A0ABR3PXC2</accession>
<feature type="compositionally biased region" description="Acidic residues" evidence="5">
    <location>
        <begin position="195"/>
        <end position="204"/>
    </location>
</feature>
<dbReference type="SUPFAM" id="SSF52113">
    <property type="entry name" value="BRCT domain"/>
    <property type="match status" value="1"/>
</dbReference>
<organism evidence="7 8">
    <name type="scientific">Vanrija albida</name>
    <dbReference type="NCBI Taxonomy" id="181172"/>
    <lineage>
        <taxon>Eukaryota</taxon>
        <taxon>Fungi</taxon>
        <taxon>Dikarya</taxon>
        <taxon>Basidiomycota</taxon>
        <taxon>Agaricomycotina</taxon>
        <taxon>Tremellomycetes</taxon>
        <taxon>Trichosporonales</taxon>
        <taxon>Trichosporonaceae</taxon>
        <taxon>Vanrija</taxon>
    </lineage>
</organism>
<comment type="similarity">
    <text evidence="1 4">Belongs to the activator 1 large subunit family.</text>
</comment>
<feature type="compositionally biased region" description="Low complexity" evidence="5">
    <location>
        <begin position="214"/>
        <end position="243"/>
    </location>
</feature>
<feature type="compositionally biased region" description="Low complexity" evidence="5">
    <location>
        <begin position="157"/>
        <end position="169"/>
    </location>
</feature>
<dbReference type="PANTHER" id="PTHR23389">
    <property type="entry name" value="CHROMOSOME TRANSMISSION FIDELITY FACTOR 18"/>
    <property type="match status" value="1"/>
</dbReference>
<dbReference type="Gene3D" id="1.20.272.10">
    <property type="match status" value="1"/>
</dbReference>
<dbReference type="Pfam" id="PF08519">
    <property type="entry name" value="RFC1"/>
    <property type="match status" value="1"/>
</dbReference>
<evidence type="ECO:0000256" key="5">
    <source>
        <dbReference type="SAM" id="MobiDB-lite"/>
    </source>
</evidence>
<dbReference type="SUPFAM" id="SSF48019">
    <property type="entry name" value="post-AAA+ oligomerization domain-like"/>
    <property type="match status" value="1"/>
</dbReference>
<feature type="domain" description="BRCT" evidence="6">
    <location>
        <begin position="282"/>
        <end position="372"/>
    </location>
</feature>
<evidence type="ECO:0000259" key="6">
    <source>
        <dbReference type="PROSITE" id="PS50172"/>
    </source>
</evidence>
<reference evidence="7 8" key="1">
    <citation type="submission" date="2023-08" db="EMBL/GenBank/DDBJ databases">
        <title>Annotated Genome Sequence of Vanrija albida AlHP1.</title>
        <authorList>
            <person name="Herzog R."/>
        </authorList>
    </citation>
    <scope>NUCLEOTIDE SEQUENCE [LARGE SCALE GENOMIC DNA]</scope>
    <source>
        <strain evidence="7 8">AlHP1</strain>
    </source>
</reference>
<feature type="compositionally biased region" description="Acidic residues" evidence="5">
    <location>
        <begin position="60"/>
        <end position="70"/>
    </location>
</feature>
<dbReference type="InterPro" id="IPR008921">
    <property type="entry name" value="DNA_pol3_clamp-load_cplx_C"/>
</dbReference>
<dbReference type="Proteomes" id="UP001565368">
    <property type="component" value="Unassembled WGS sequence"/>
</dbReference>
<dbReference type="InterPro" id="IPR036420">
    <property type="entry name" value="BRCT_dom_sf"/>
</dbReference>
<feature type="region of interest" description="Disordered" evidence="5">
    <location>
        <begin position="386"/>
        <end position="413"/>
    </location>
</feature>
<dbReference type="SMART" id="SM00292">
    <property type="entry name" value="BRCT"/>
    <property type="match status" value="1"/>
</dbReference>
<dbReference type="PROSITE" id="PS50172">
    <property type="entry name" value="BRCT"/>
    <property type="match status" value="1"/>
</dbReference>
<proteinExistence type="inferred from homology"/>
<dbReference type="InterPro" id="IPR012178">
    <property type="entry name" value="RFC1"/>
</dbReference>
<dbReference type="EMBL" id="JBBXJM010000005">
    <property type="protein sequence ID" value="KAL1407094.1"/>
    <property type="molecule type" value="Genomic_DNA"/>
</dbReference>
<feature type="compositionally biased region" description="Low complexity" evidence="5">
    <location>
        <begin position="93"/>
        <end position="110"/>
    </location>
</feature>
<keyword evidence="4" id="KW-0547">Nucleotide-binding</keyword>
<dbReference type="GeneID" id="95987550"/>
<dbReference type="Gene3D" id="3.40.50.10190">
    <property type="entry name" value="BRCT domain"/>
    <property type="match status" value="1"/>
</dbReference>
<name>A0ABR3PXC2_9TREE</name>
<evidence type="ECO:0000256" key="2">
    <source>
        <dbReference type="ARBA" id="ARBA00020401"/>
    </source>
</evidence>
<keyword evidence="4" id="KW-0067">ATP-binding</keyword>
<keyword evidence="3 4" id="KW-0235">DNA replication</keyword>
<keyword evidence="8" id="KW-1185">Reference proteome</keyword>
<feature type="compositionally biased region" description="Basic and acidic residues" evidence="5">
    <location>
        <begin position="386"/>
        <end position="406"/>
    </location>
</feature>
<feature type="region of interest" description="Disordered" evidence="5">
    <location>
        <begin position="1"/>
        <end position="258"/>
    </location>
</feature>